<dbReference type="RefSeq" id="WP_307393649.1">
    <property type="nucleotide sequence ID" value="NZ_BAAADK010000032.1"/>
</dbReference>
<dbReference type="GO" id="GO:0047526">
    <property type="term" value="F:2'-hydroxyisoflavone reductase activity"/>
    <property type="evidence" value="ECO:0007669"/>
    <property type="project" value="UniProtKB-EC"/>
</dbReference>
<dbReference type="PANTHER" id="PTHR43245">
    <property type="entry name" value="BIFUNCTIONAL POLYMYXIN RESISTANCE PROTEIN ARNA"/>
    <property type="match status" value="1"/>
</dbReference>
<dbReference type="Gene3D" id="3.40.50.720">
    <property type="entry name" value="NAD(P)-binding Rossmann-like Domain"/>
    <property type="match status" value="1"/>
</dbReference>
<proteinExistence type="predicted"/>
<dbReference type="InterPro" id="IPR050177">
    <property type="entry name" value="Lipid_A_modif_metabolic_enz"/>
</dbReference>
<dbReference type="InterPro" id="IPR001509">
    <property type="entry name" value="Epimerase_deHydtase"/>
</dbReference>
<dbReference type="SUPFAM" id="SSF51735">
    <property type="entry name" value="NAD(P)-binding Rossmann-fold domains"/>
    <property type="match status" value="1"/>
</dbReference>
<evidence type="ECO:0000313" key="3">
    <source>
        <dbReference type="Proteomes" id="UP001235840"/>
    </source>
</evidence>
<dbReference type="EC" id="1.3.1.45" evidence="2"/>
<organism evidence="2 3">
    <name type="scientific">Caldalkalibacillus horti</name>
    <dbReference type="NCBI Taxonomy" id="77523"/>
    <lineage>
        <taxon>Bacteria</taxon>
        <taxon>Bacillati</taxon>
        <taxon>Bacillota</taxon>
        <taxon>Bacilli</taxon>
        <taxon>Bacillales</taxon>
        <taxon>Bacillaceae</taxon>
        <taxon>Caldalkalibacillus</taxon>
    </lineage>
</organism>
<gene>
    <name evidence="2" type="ORF">J2S11_001818</name>
</gene>
<feature type="domain" description="NAD-dependent epimerase/dehydratase" evidence="1">
    <location>
        <begin position="3"/>
        <end position="208"/>
    </location>
</feature>
<evidence type="ECO:0000313" key="2">
    <source>
        <dbReference type="EMBL" id="MDQ0165917.1"/>
    </source>
</evidence>
<keyword evidence="2" id="KW-0560">Oxidoreductase</keyword>
<dbReference type="PANTHER" id="PTHR43245:SF13">
    <property type="entry name" value="UDP-D-APIOSE_UDP-D-XYLOSE SYNTHASE 2"/>
    <property type="match status" value="1"/>
</dbReference>
<dbReference type="Proteomes" id="UP001235840">
    <property type="component" value="Unassembled WGS sequence"/>
</dbReference>
<keyword evidence="3" id="KW-1185">Reference proteome</keyword>
<dbReference type="Pfam" id="PF01370">
    <property type="entry name" value="Epimerase"/>
    <property type="match status" value="1"/>
</dbReference>
<comment type="caution">
    <text evidence="2">The sequence shown here is derived from an EMBL/GenBank/DDBJ whole genome shotgun (WGS) entry which is preliminary data.</text>
</comment>
<evidence type="ECO:0000259" key="1">
    <source>
        <dbReference type="Pfam" id="PF01370"/>
    </source>
</evidence>
<name>A0ABT9VYL2_9BACI</name>
<sequence length="340" mass="38238">MNVLILGGTHFLGRHLTEYALERGHQVTLFNRGKTNPDLFPQVEKLIGDRDSNLDALEGRTWDVAIDTNGYVPRIVRKSVRKLADCINHYTFISTISVYQDMSQLDMDEGAEVSRLKDEGTEEVTGETYGPLKALCEEEVVKVFPEKSLIVRPGLIVGPYDPTDRFTYWPVRIARGGEVLAPGKGNAPIQYIDVRDLARWILEQIEEGTTGTFNTAGPSESIHLHHFLNECKKVAEELGKSANLNWVDEQFLLENEVVPWSEMPFWISDDGNHAGMLSINFQKAIALDKGLQLRPLAETIRDTIEWSSSRGVHYEWKAGISSEKEASLLEKLKQGSQAIE</sequence>
<reference evidence="2 3" key="1">
    <citation type="submission" date="2023-07" db="EMBL/GenBank/DDBJ databases">
        <title>Genomic Encyclopedia of Type Strains, Phase IV (KMG-IV): sequencing the most valuable type-strain genomes for metagenomic binning, comparative biology and taxonomic classification.</title>
        <authorList>
            <person name="Goeker M."/>
        </authorList>
    </citation>
    <scope>NUCLEOTIDE SEQUENCE [LARGE SCALE GENOMIC DNA]</scope>
    <source>
        <strain evidence="2 3">DSM 12751</strain>
    </source>
</reference>
<dbReference type="InterPro" id="IPR036291">
    <property type="entry name" value="NAD(P)-bd_dom_sf"/>
</dbReference>
<protein>
    <submittedName>
        <fullName evidence="2">2'-hydroxyisoflavone reductase</fullName>
        <ecNumber evidence="2">1.3.1.45</ecNumber>
    </submittedName>
</protein>
<dbReference type="EMBL" id="JAUSTY010000006">
    <property type="protein sequence ID" value="MDQ0165917.1"/>
    <property type="molecule type" value="Genomic_DNA"/>
</dbReference>
<accession>A0ABT9VYL2</accession>